<keyword evidence="3" id="KW-1185">Reference proteome</keyword>
<dbReference type="EMBL" id="CM032181">
    <property type="protein sequence ID" value="KAG7099442.1"/>
    <property type="molecule type" value="Genomic_DNA"/>
</dbReference>
<evidence type="ECO:0000313" key="2">
    <source>
        <dbReference type="EMBL" id="KAG7099442.1"/>
    </source>
</evidence>
<feature type="compositionally biased region" description="Basic residues" evidence="1">
    <location>
        <begin position="116"/>
        <end position="127"/>
    </location>
</feature>
<feature type="region of interest" description="Disordered" evidence="1">
    <location>
        <begin position="100"/>
        <end position="173"/>
    </location>
</feature>
<organism evidence="2 3">
    <name type="scientific">Marasmius oreades</name>
    <name type="common">fairy-ring Marasmius</name>
    <dbReference type="NCBI Taxonomy" id="181124"/>
    <lineage>
        <taxon>Eukaryota</taxon>
        <taxon>Fungi</taxon>
        <taxon>Dikarya</taxon>
        <taxon>Basidiomycota</taxon>
        <taxon>Agaricomycotina</taxon>
        <taxon>Agaricomycetes</taxon>
        <taxon>Agaricomycetidae</taxon>
        <taxon>Agaricales</taxon>
        <taxon>Marasmiineae</taxon>
        <taxon>Marasmiaceae</taxon>
        <taxon>Marasmius</taxon>
    </lineage>
</organism>
<name>A0A9P7V3F7_9AGAR</name>
<dbReference type="Proteomes" id="UP001049176">
    <property type="component" value="Chromosome 1"/>
</dbReference>
<dbReference type="RefSeq" id="XP_043015912.1">
    <property type="nucleotide sequence ID" value="XM_043147207.1"/>
</dbReference>
<dbReference type="OrthoDB" id="164902at2759"/>
<gene>
    <name evidence="2" type="ORF">E1B28_001293</name>
</gene>
<dbReference type="KEGG" id="more:E1B28_001293"/>
<evidence type="ECO:0000313" key="3">
    <source>
        <dbReference type="Proteomes" id="UP001049176"/>
    </source>
</evidence>
<dbReference type="GeneID" id="66070369"/>
<sequence length="173" mass="19103">MNSDDYFHDIDLDEAALLELDAIEAADTQPASAPPNIKPTTDEDSFFDESFNFDDNDLAILDKELAELEASTQVFRIPSYPRTSSKNMLQTTLLGEVLPAEAPSSSYSATSNSSRIRQKSATKRKKWDHTEFAKSGWKSSKNKGKGKGKATESVEEDAVEFEQFPAPFVSGEP</sequence>
<proteinExistence type="predicted"/>
<comment type="caution">
    <text evidence="2">The sequence shown here is derived from an EMBL/GenBank/DDBJ whole genome shotgun (WGS) entry which is preliminary data.</text>
</comment>
<accession>A0A9P7V3F7</accession>
<feature type="compositionally biased region" description="Low complexity" evidence="1">
    <location>
        <begin position="104"/>
        <end position="114"/>
    </location>
</feature>
<dbReference type="AlphaFoldDB" id="A0A9P7V3F7"/>
<protein>
    <submittedName>
        <fullName evidence="2">Uncharacterized protein</fullName>
    </submittedName>
</protein>
<evidence type="ECO:0000256" key="1">
    <source>
        <dbReference type="SAM" id="MobiDB-lite"/>
    </source>
</evidence>
<reference evidence="2" key="1">
    <citation type="journal article" date="2021" name="Genome Biol. Evol.">
        <title>The assembled and annotated genome of the fairy-ring fungus Marasmius oreades.</title>
        <authorList>
            <person name="Hiltunen M."/>
            <person name="Ament-Velasquez S.L."/>
            <person name="Johannesson H."/>
        </authorList>
    </citation>
    <scope>NUCLEOTIDE SEQUENCE</scope>
    <source>
        <strain evidence="2">03SP1</strain>
    </source>
</reference>